<dbReference type="AlphaFoldDB" id="A0A1J7IQ90"/>
<dbReference type="Proteomes" id="UP000182658">
    <property type="component" value="Unassembled WGS sequence"/>
</dbReference>
<evidence type="ECO:0000313" key="3">
    <source>
        <dbReference type="Proteomes" id="UP000182658"/>
    </source>
</evidence>
<sequence>MSSTPAQDASKGAGQPSINPGRTNSEPMAGQSLEEMEEEVQRLKQSLADKQSQFKAKHPDSSEAAWWGSDTSVVATERQIAELQLHIQYRLHQSRCGNQSFEQWSREDNTGWDLTRKSSAISLMERMYRGQPTSLQPTPQLEQTCGSCGQLLPPGPDRATM</sequence>
<feature type="compositionally biased region" description="Polar residues" evidence="1">
    <location>
        <begin position="16"/>
        <end position="26"/>
    </location>
</feature>
<keyword evidence="3" id="KW-1185">Reference proteome</keyword>
<dbReference type="InParanoid" id="A0A1J7IQ90"/>
<dbReference type="EMBL" id="KV875107">
    <property type="protein sequence ID" value="OIW23281.1"/>
    <property type="molecule type" value="Genomic_DNA"/>
</dbReference>
<organism evidence="2 3">
    <name type="scientific">Coniochaeta ligniaria NRRL 30616</name>
    <dbReference type="NCBI Taxonomy" id="1408157"/>
    <lineage>
        <taxon>Eukaryota</taxon>
        <taxon>Fungi</taxon>
        <taxon>Dikarya</taxon>
        <taxon>Ascomycota</taxon>
        <taxon>Pezizomycotina</taxon>
        <taxon>Sordariomycetes</taxon>
        <taxon>Sordariomycetidae</taxon>
        <taxon>Coniochaetales</taxon>
        <taxon>Coniochaetaceae</taxon>
        <taxon>Coniochaeta</taxon>
    </lineage>
</organism>
<protein>
    <submittedName>
        <fullName evidence="2">Uncharacterized protein</fullName>
    </submittedName>
</protein>
<evidence type="ECO:0000256" key="1">
    <source>
        <dbReference type="SAM" id="MobiDB-lite"/>
    </source>
</evidence>
<evidence type="ECO:0000313" key="2">
    <source>
        <dbReference type="EMBL" id="OIW23281.1"/>
    </source>
</evidence>
<reference evidence="2 3" key="1">
    <citation type="submission" date="2016-10" db="EMBL/GenBank/DDBJ databases">
        <title>Draft genome sequence of Coniochaeta ligniaria NRRL30616, a lignocellulolytic fungus for bioabatement of inhibitors in plant biomass hydrolysates.</title>
        <authorList>
            <consortium name="DOE Joint Genome Institute"/>
            <person name="Jimenez D.J."/>
            <person name="Hector R.E."/>
            <person name="Riley R."/>
            <person name="Sun H."/>
            <person name="Grigoriev I.V."/>
            <person name="Van Elsas J.D."/>
            <person name="Nichols N.N."/>
        </authorList>
    </citation>
    <scope>NUCLEOTIDE SEQUENCE [LARGE SCALE GENOMIC DNA]</scope>
    <source>
        <strain evidence="2 3">NRRL 30616</strain>
    </source>
</reference>
<proteinExistence type="predicted"/>
<accession>A0A1J7IQ90</accession>
<gene>
    <name evidence="2" type="ORF">CONLIGDRAFT_686719</name>
</gene>
<name>A0A1J7IQ90_9PEZI</name>
<feature type="region of interest" description="Disordered" evidence="1">
    <location>
        <begin position="1"/>
        <end position="65"/>
    </location>
</feature>